<dbReference type="EnsemblProtists" id="EOD21299">
    <property type="protein sequence ID" value="EOD21299"/>
    <property type="gene ID" value="EMIHUDRAFT_255300"/>
</dbReference>
<sequence length="164" mass="17746">MLGEPDAGGECSDRGSAWAPSHNGSAAEWVRLEFGDEPLRMIGLQVREVLAAPFILRVEVESEEAQRWTIWNGTDETPCPGWFDLSYDSGSQAIAAVYIFTQADGFEEIDAVSLEVPIPCSPSPPPESPSTPLPAFAVLTARPLAVVLALVAAWLLLFAYLCLR</sequence>
<evidence type="ECO:0000256" key="1">
    <source>
        <dbReference type="SAM" id="MobiDB-lite"/>
    </source>
</evidence>
<dbReference type="Proteomes" id="UP000013827">
    <property type="component" value="Unassembled WGS sequence"/>
</dbReference>
<dbReference type="AlphaFoldDB" id="A0A0D3JCR4"/>
<organism evidence="3 4">
    <name type="scientific">Emiliania huxleyi (strain CCMP1516)</name>
    <dbReference type="NCBI Taxonomy" id="280463"/>
    <lineage>
        <taxon>Eukaryota</taxon>
        <taxon>Haptista</taxon>
        <taxon>Haptophyta</taxon>
        <taxon>Prymnesiophyceae</taxon>
        <taxon>Isochrysidales</taxon>
        <taxon>Noelaerhabdaceae</taxon>
        <taxon>Emiliania</taxon>
    </lineage>
</organism>
<accession>A0A0D3JCR4</accession>
<dbReference type="PaxDb" id="2903-EOD21299"/>
<evidence type="ECO:0000313" key="4">
    <source>
        <dbReference type="Proteomes" id="UP000013827"/>
    </source>
</evidence>
<keyword evidence="4" id="KW-1185">Reference proteome</keyword>
<reference evidence="3" key="2">
    <citation type="submission" date="2024-10" db="UniProtKB">
        <authorList>
            <consortium name="EnsemblProtists"/>
        </authorList>
    </citation>
    <scope>IDENTIFICATION</scope>
</reference>
<keyword evidence="2" id="KW-1133">Transmembrane helix</keyword>
<dbReference type="GeneID" id="17266846"/>
<keyword evidence="2" id="KW-0472">Membrane</keyword>
<name>A0A0D3JCR4_EMIH1</name>
<dbReference type="RefSeq" id="XP_005773728.1">
    <property type="nucleotide sequence ID" value="XM_005773671.1"/>
</dbReference>
<feature type="region of interest" description="Disordered" evidence="1">
    <location>
        <begin position="1"/>
        <end position="22"/>
    </location>
</feature>
<reference evidence="4" key="1">
    <citation type="journal article" date="2013" name="Nature">
        <title>Pan genome of the phytoplankton Emiliania underpins its global distribution.</title>
        <authorList>
            <person name="Read B.A."/>
            <person name="Kegel J."/>
            <person name="Klute M.J."/>
            <person name="Kuo A."/>
            <person name="Lefebvre S.C."/>
            <person name="Maumus F."/>
            <person name="Mayer C."/>
            <person name="Miller J."/>
            <person name="Monier A."/>
            <person name="Salamov A."/>
            <person name="Young J."/>
            <person name="Aguilar M."/>
            <person name="Claverie J.M."/>
            <person name="Frickenhaus S."/>
            <person name="Gonzalez K."/>
            <person name="Herman E.K."/>
            <person name="Lin Y.C."/>
            <person name="Napier J."/>
            <person name="Ogata H."/>
            <person name="Sarno A.F."/>
            <person name="Shmutz J."/>
            <person name="Schroeder D."/>
            <person name="de Vargas C."/>
            <person name="Verret F."/>
            <person name="von Dassow P."/>
            <person name="Valentin K."/>
            <person name="Van de Peer Y."/>
            <person name="Wheeler G."/>
            <person name="Dacks J.B."/>
            <person name="Delwiche C.F."/>
            <person name="Dyhrman S.T."/>
            <person name="Glockner G."/>
            <person name="John U."/>
            <person name="Richards T."/>
            <person name="Worden A.Z."/>
            <person name="Zhang X."/>
            <person name="Grigoriev I.V."/>
            <person name="Allen A.E."/>
            <person name="Bidle K."/>
            <person name="Borodovsky M."/>
            <person name="Bowler C."/>
            <person name="Brownlee C."/>
            <person name="Cock J.M."/>
            <person name="Elias M."/>
            <person name="Gladyshev V.N."/>
            <person name="Groth M."/>
            <person name="Guda C."/>
            <person name="Hadaegh A."/>
            <person name="Iglesias-Rodriguez M.D."/>
            <person name="Jenkins J."/>
            <person name="Jones B.M."/>
            <person name="Lawson T."/>
            <person name="Leese F."/>
            <person name="Lindquist E."/>
            <person name="Lobanov A."/>
            <person name="Lomsadze A."/>
            <person name="Malik S.B."/>
            <person name="Marsh M.E."/>
            <person name="Mackinder L."/>
            <person name="Mock T."/>
            <person name="Mueller-Roeber B."/>
            <person name="Pagarete A."/>
            <person name="Parker M."/>
            <person name="Probert I."/>
            <person name="Quesneville H."/>
            <person name="Raines C."/>
            <person name="Rensing S.A."/>
            <person name="Riano-Pachon D.M."/>
            <person name="Richier S."/>
            <person name="Rokitta S."/>
            <person name="Shiraiwa Y."/>
            <person name="Soanes D.M."/>
            <person name="van der Giezen M."/>
            <person name="Wahlund T.M."/>
            <person name="Williams B."/>
            <person name="Wilson W."/>
            <person name="Wolfe G."/>
            <person name="Wurch L.L."/>
        </authorList>
    </citation>
    <scope>NUCLEOTIDE SEQUENCE</scope>
</reference>
<dbReference type="KEGG" id="ehx:EMIHUDRAFT_255300"/>
<dbReference type="HOGENOM" id="CLU_1623325_0_0_1"/>
<feature type="transmembrane region" description="Helical" evidence="2">
    <location>
        <begin position="144"/>
        <end position="163"/>
    </location>
</feature>
<protein>
    <recommendedName>
        <fullName evidence="5">F5/8 type C domain-containing protein</fullName>
    </recommendedName>
</protein>
<evidence type="ECO:0000313" key="3">
    <source>
        <dbReference type="EnsemblProtists" id="EOD21299"/>
    </source>
</evidence>
<evidence type="ECO:0008006" key="5">
    <source>
        <dbReference type="Google" id="ProtNLM"/>
    </source>
</evidence>
<keyword evidence="2" id="KW-0812">Transmembrane</keyword>
<proteinExistence type="predicted"/>
<evidence type="ECO:0000256" key="2">
    <source>
        <dbReference type="SAM" id="Phobius"/>
    </source>
</evidence>